<proteinExistence type="predicted"/>
<keyword evidence="1" id="KW-0472">Membrane</keyword>
<dbReference type="Proteomes" id="UP000177362">
    <property type="component" value="Unassembled WGS sequence"/>
</dbReference>
<sequence length="210" mass="22379">MLLSGFITRRNIAHLLMPRFIVVAGAFILVFFLPLWVVAQGSYDPPISANTILDVVKVLVKFATDIIIPLSALFIIVAAFLYMTSGGSEQRVSQAHRALTYGVVGLVIVTSAQFLIDFALGIGSGASQASTFAEFLYTLVNAFGTILMAVSVLMVLYSAFLFMTGGGDEKKITLAKRALTFALVGVAVALLAFAIPALVKSILPLPPPRP</sequence>
<keyword evidence="1" id="KW-1133">Transmembrane helix</keyword>
<feature type="transmembrane region" description="Helical" evidence="1">
    <location>
        <begin position="59"/>
        <end position="82"/>
    </location>
</feature>
<keyword evidence="1" id="KW-0812">Transmembrane</keyword>
<dbReference type="STRING" id="1802271.A3C11_01875"/>
<feature type="transmembrane region" description="Helical" evidence="1">
    <location>
        <begin position="103"/>
        <end position="123"/>
    </location>
</feature>
<accession>A0A1G2KMF7</accession>
<feature type="transmembrane region" description="Helical" evidence="1">
    <location>
        <begin position="20"/>
        <end position="39"/>
    </location>
</feature>
<reference evidence="2 3" key="1">
    <citation type="journal article" date="2016" name="Nat. Commun.">
        <title>Thousands of microbial genomes shed light on interconnected biogeochemical processes in an aquifer system.</title>
        <authorList>
            <person name="Anantharaman K."/>
            <person name="Brown C.T."/>
            <person name="Hug L.A."/>
            <person name="Sharon I."/>
            <person name="Castelle C.J."/>
            <person name="Probst A.J."/>
            <person name="Thomas B.C."/>
            <person name="Singh A."/>
            <person name="Wilkins M.J."/>
            <person name="Karaoz U."/>
            <person name="Brodie E.L."/>
            <person name="Williams K.H."/>
            <person name="Hubbard S.S."/>
            <person name="Banfield J.F."/>
        </authorList>
    </citation>
    <scope>NUCLEOTIDE SEQUENCE [LARGE SCALE GENOMIC DNA]</scope>
</reference>
<protein>
    <submittedName>
        <fullName evidence="2">Uncharacterized protein</fullName>
    </submittedName>
</protein>
<dbReference type="Pfam" id="PF18895">
    <property type="entry name" value="T4SS_pilin"/>
    <property type="match status" value="2"/>
</dbReference>
<name>A0A1G2KMF7_9BACT</name>
<evidence type="ECO:0000256" key="1">
    <source>
        <dbReference type="SAM" id="Phobius"/>
    </source>
</evidence>
<organism evidence="2 3">
    <name type="scientific">Candidatus Sungbacteria bacterium RIFCSPHIGHO2_02_FULL_49_12</name>
    <dbReference type="NCBI Taxonomy" id="1802271"/>
    <lineage>
        <taxon>Bacteria</taxon>
        <taxon>Candidatus Sungiibacteriota</taxon>
    </lineage>
</organism>
<evidence type="ECO:0000313" key="2">
    <source>
        <dbReference type="EMBL" id="OHA00630.1"/>
    </source>
</evidence>
<feature type="transmembrane region" description="Helical" evidence="1">
    <location>
        <begin position="135"/>
        <end position="157"/>
    </location>
</feature>
<dbReference type="EMBL" id="MHQJ01000041">
    <property type="protein sequence ID" value="OHA00630.1"/>
    <property type="molecule type" value="Genomic_DNA"/>
</dbReference>
<feature type="transmembrane region" description="Helical" evidence="1">
    <location>
        <begin position="178"/>
        <end position="199"/>
    </location>
</feature>
<evidence type="ECO:0000313" key="3">
    <source>
        <dbReference type="Proteomes" id="UP000177362"/>
    </source>
</evidence>
<dbReference type="AlphaFoldDB" id="A0A1G2KMF7"/>
<dbReference type="InterPro" id="IPR043993">
    <property type="entry name" value="T4SS_pilin"/>
</dbReference>
<comment type="caution">
    <text evidence="2">The sequence shown here is derived from an EMBL/GenBank/DDBJ whole genome shotgun (WGS) entry which is preliminary data.</text>
</comment>
<gene>
    <name evidence="2" type="ORF">A3C11_01875</name>
</gene>